<feature type="chain" id="PRO_5018999059" evidence="1">
    <location>
        <begin position="30"/>
        <end position="62"/>
    </location>
</feature>
<dbReference type="EMBL" id="SAUN01000001">
    <property type="protein sequence ID" value="RVX45284.1"/>
    <property type="molecule type" value="Genomic_DNA"/>
</dbReference>
<name>A0A438MHN7_9ACTN</name>
<comment type="caution">
    <text evidence="2">The sequence shown here is derived from an EMBL/GenBank/DDBJ whole genome shotgun (WGS) entry which is preliminary data.</text>
</comment>
<reference evidence="2 3" key="1">
    <citation type="submission" date="2019-01" db="EMBL/GenBank/DDBJ databases">
        <title>Sequencing the genomes of 1000 actinobacteria strains.</title>
        <authorList>
            <person name="Klenk H.-P."/>
        </authorList>
    </citation>
    <scope>NUCLEOTIDE SEQUENCE [LARGE SCALE GENOMIC DNA]</scope>
    <source>
        <strain evidence="2 3">DSM 43925</strain>
    </source>
</reference>
<keyword evidence="3" id="KW-1185">Reference proteome</keyword>
<accession>A0A438MHN7</accession>
<gene>
    <name evidence="2" type="ORF">EDD27_8072</name>
</gene>
<evidence type="ECO:0000313" key="3">
    <source>
        <dbReference type="Proteomes" id="UP000284824"/>
    </source>
</evidence>
<protein>
    <submittedName>
        <fullName evidence="2">Uncharacterized protein</fullName>
    </submittedName>
</protein>
<sequence>MRSMRRIGSLAAIAAIAVSVALLGSPASANVGEISKEAVVLRVAAQDGGPRNSGEISDDLIA</sequence>
<evidence type="ECO:0000313" key="2">
    <source>
        <dbReference type="EMBL" id="RVX45284.1"/>
    </source>
</evidence>
<dbReference type="RefSeq" id="WP_127936924.1">
    <property type="nucleotide sequence ID" value="NZ_SAUN01000001.1"/>
</dbReference>
<organism evidence="2 3">
    <name type="scientific">Nonomuraea polychroma</name>
    <dbReference type="NCBI Taxonomy" id="46176"/>
    <lineage>
        <taxon>Bacteria</taxon>
        <taxon>Bacillati</taxon>
        <taxon>Actinomycetota</taxon>
        <taxon>Actinomycetes</taxon>
        <taxon>Streptosporangiales</taxon>
        <taxon>Streptosporangiaceae</taxon>
        <taxon>Nonomuraea</taxon>
    </lineage>
</organism>
<proteinExistence type="predicted"/>
<dbReference type="AlphaFoldDB" id="A0A438MHN7"/>
<feature type="signal peptide" evidence="1">
    <location>
        <begin position="1"/>
        <end position="29"/>
    </location>
</feature>
<keyword evidence="1" id="KW-0732">Signal</keyword>
<evidence type="ECO:0000256" key="1">
    <source>
        <dbReference type="SAM" id="SignalP"/>
    </source>
</evidence>
<dbReference type="Proteomes" id="UP000284824">
    <property type="component" value="Unassembled WGS sequence"/>
</dbReference>